<dbReference type="PANTHER" id="PTHR17630:SF44">
    <property type="entry name" value="PROTEIN AIM2"/>
    <property type="match status" value="1"/>
</dbReference>
<sequence length="298" mass="33760">MSFTSFSPCCVKGSILPGTPRGVFEPPSDLGLVRRKVGRYHATPSIQSAGEEVTTKKKKRKEEVAVVMFSDIFGLQINNCKILADIYADQLDVHVFVPDYIPYPPPESAFTNVAESYPEELSNRSWIASTVEWIKVGLKVWRWIPTFLFPGKQIKLAELALNDLLKEGYTTLLLIGYCRGATIIEYLLSSSSPTTRELIRCAVLSHPEPKPKLYKAIDKPTIWNIPDHDAFFKSREVRELSRVMGKKVKDDGIDFTCFVHKDTIHGFANRPALGHEPTRKAFEKVCADTVDFFKRYLE</sequence>
<reference evidence="3" key="2">
    <citation type="submission" date="2013-07" db="EMBL/GenBank/DDBJ databases">
        <authorList>
            <consortium name="The Broad Institute Genome Sequencing Platform"/>
            <person name="Cuomo C."/>
            <person name="Litvintseva A."/>
            <person name="Chen Y."/>
            <person name="Heitman J."/>
            <person name="Sun S."/>
            <person name="Springer D."/>
            <person name="Dromer F."/>
            <person name="Young S.K."/>
            <person name="Zeng Q."/>
            <person name="Gargeya S."/>
            <person name="Fitzgerald M."/>
            <person name="Abouelleil A."/>
            <person name="Alvarado L."/>
            <person name="Berlin A.M."/>
            <person name="Chapman S.B."/>
            <person name="Dewar J."/>
            <person name="Goldberg J."/>
            <person name="Griggs A."/>
            <person name="Gujja S."/>
            <person name="Hansen M."/>
            <person name="Howarth C."/>
            <person name="Imamovic A."/>
            <person name="Larimer J."/>
            <person name="McCowan C."/>
            <person name="Murphy C."/>
            <person name="Pearson M."/>
            <person name="Priest M."/>
            <person name="Roberts A."/>
            <person name="Saif S."/>
            <person name="Shea T."/>
            <person name="Sykes S."/>
            <person name="Wortman J."/>
            <person name="Nusbaum C."/>
            <person name="Birren B."/>
        </authorList>
    </citation>
    <scope>NUCLEOTIDE SEQUENCE</scope>
    <source>
        <strain evidence="3">CBS 10118</strain>
    </source>
</reference>
<name>A0A1B9FU74_9TREE</name>
<dbReference type="RefSeq" id="XP_019043391.1">
    <property type="nucleotide sequence ID" value="XM_019194555.1"/>
</dbReference>
<feature type="domain" description="Dienelactone hydrolase" evidence="1">
    <location>
        <begin position="170"/>
        <end position="297"/>
    </location>
</feature>
<gene>
    <name evidence="2" type="ORF">I302_07968</name>
    <name evidence="3" type="ORF">I302_108829</name>
</gene>
<reference evidence="3" key="4">
    <citation type="submission" date="2024-02" db="EMBL/GenBank/DDBJ databases">
        <title>Comparative genomics of Cryptococcus and Kwoniella reveals pathogenesis evolution and contrasting modes of karyotype evolution via chromosome fusion or intercentromeric recombination.</title>
        <authorList>
            <person name="Coelho M.A."/>
            <person name="David-Palma M."/>
            <person name="Shea T."/>
            <person name="Bowers K."/>
            <person name="McGinley-Smith S."/>
            <person name="Mohammad A.W."/>
            <person name="Gnirke A."/>
            <person name="Yurkov A.M."/>
            <person name="Nowrousian M."/>
            <person name="Sun S."/>
            <person name="Cuomo C.A."/>
            <person name="Heitman J."/>
        </authorList>
    </citation>
    <scope>NUCLEOTIDE SEQUENCE</scope>
    <source>
        <strain evidence="3">CBS 10118</strain>
    </source>
</reference>
<dbReference type="InterPro" id="IPR029058">
    <property type="entry name" value="AB_hydrolase_fold"/>
</dbReference>
<dbReference type="SUPFAM" id="SSF53474">
    <property type="entry name" value="alpha/beta-Hydrolases"/>
    <property type="match status" value="1"/>
</dbReference>
<dbReference type="KEGG" id="kbi:30212367"/>
<dbReference type="OrthoDB" id="10019231at2759"/>
<evidence type="ECO:0000259" key="1">
    <source>
        <dbReference type="Pfam" id="PF01738"/>
    </source>
</evidence>
<proteinExistence type="predicted"/>
<evidence type="ECO:0000313" key="3">
    <source>
        <dbReference type="EMBL" id="WVW86775.1"/>
    </source>
</evidence>
<dbReference type="EMBL" id="CP144548">
    <property type="protein sequence ID" value="WVW86775.1"/>
    <property type="molecule type" value="Genomic_DNA"/>
</dbReference>
<dbReference type="VEuPathDB" id="FungiDB:I302_07968"/>
<reference evidence="2" key="3">
    <citation type="submission" date="2014-01" db="EMBL/GenBank/DDBJ databases">
        <title>Evolution of pathogenesis and genome organization in the Tremellales.</title>
        <authorList>
            <person name="Cuomo C."/>
            <person name="Litvintseva A."/>
            <person name="Heitman J."/>
            <person name="Chen Y."/>
            <person name="Sun S."/>
            <person name="Springer D."/>
            <person name="Dromer F."/>
            <person name="Young S."/>
            <person name="Zeng Q."/>
            <person name="Chapman S."/>
            <person name="Gujja S."/>
            <person name="Saif S."/>
            <person name="Birren B."/>
        </authorList>
    </citation>
    <scope>NUCLEOTIDE SEQUENCE</scope>
    <source>
        <strain evidence="2">CBS 10118</strain>
    </source>
</reference>
<evidence type="ECO:0000313" key="4">
    <source>
        <dbReference type="Proteomes" id="UP000092730"/>
    </source>
</evidence>
<evidence type="ECO:0000313" key="2">
    <source>
        <dbReference type="EMBL" id="OCF22321.1"/>
    </source>
</evidence>
<reference evidence="2" key="1">
    <citation type="submission" date="2013-07" db="EMBL/GenBank/DDBJ databases">
        <title>The Genome Sequence of Cryptococcus bestiolae CBS10118.</title>
        <authorList>
            <consortium name="The Broad Institute Genome Sequencing Platform"/>
            <person name="Cuomo C."/>
            <person name="Litvintseva A."/>
            <person name="Chen Y."/>
            <person name="Heitman J."/>
            <person name="Sun S."/>
            <person name="Springer D."/>
            <person name="Dromer F."/>
            <person name="Young S.K."/>
            <person name="Zeng Q."/>
            <person name="Gargeya S."/>
            <person name="Fitzgerald M."/>
            <person name="Abouelleil A."/>
            <person name="Alvarado L."/>
            <person name="Berlin A.M."/>
            <person name="Chapman S.B."/>
            <person name="Dewar J."/>
            <person name="Goldberg J."/>
            <person name="Griggs A."/>
            <person name="Gujja S."/>
            <person name="Hansen M."/>
            <person name="Howarth C."/>
            <person name="Imamovic A."/>
            <person name="Larimer J."/>
            <person name="McCowan C."/>
            <person name="Murphy C."/>
            <person name="Pearson M."/>
            <person name="Priest M."/>
            <person name="Roberts A."/>
            <person name="Saif S."/>
            <person name="Shea T."/>
            <person name="Sykes S."/>
            <person name="Wortman J."/>
            <person name="Nusbaum C."/>
            <person name="Birren B."/>
        </authorList>
    </citation>
    <scope>NUCLEOTIDE SEQUENCE [LARGE SCALE GENOMIC DNA]</scope>
    <source>
        <strain evidence="2">CBS 10118</strain>
    </source>
</reference>
<dbReference type="AlphaFoldDB" id="A0A1B9FU74"/>
<dbReference type="EMBL" id="KI894025">
    <property type="protein sequence ID" value="OCF22321.1"/>
    <property type="molecule type" value="Genomic_DNA"/>
</dbReference>
<organism evidence="2">
    <name type="scientific">Kwoniella bestiolae CBS 10118</name>
    <dbReference type="NCBI Taxonomy" id="1296100"/>
    <lineage>
        <taxon>Eukaryota</taxon>
        <taxon>Fungi</taxon>
        <taxon>Dikarya</taxon>
        <taxon>Basidiomycota</taxon>
        <taxon>Agaricomycotina</taxon>
        <taxon>Tremellomycetes</taxon>
        <taxon>Tremellales</taxon>
        <taxon>Cryptococcaceae</taxon>
        <taxon>Kwoniella</taxon>
    </lineage>
</organism>
<dbReference type="InterPro" id="IPR002925">
    <property type="entry name" value="Dienelactn_hydro"/>
</dbReference>
<keyword evidence="4" id="KW-1185">Reference proteome</keyword>
<protein>
    <recommendedName>
        <fullName evidence="1">Dienelactone hydrolase domain-containing protein</fullName>
    </recommendedName>
</protein>
<dbReference type="Proteomes" id="UP000092730">
    <property type="component" value="Chromosome 8"/>
</dbReference>
<dbReference type="GeneID" id="30212367"/>
<dbReference type="STRING" id="1296100.A0A1B9FU74"/>
<dbReference type="PANTHER" id="PTHR17630">
    <property type="entry name" value="DIENELACTONE HYDROLASE"/>
    <property type="match status" value="1"/>
</dbReference>
<accession>A0A1B9FU74</accession>
<dbReference type="GO" id="GO:0016787">
    <property type="term" value="F:hydrolase activity"/>
    <property type="evidence" value="ECO:0007669"/>
    <property type="project" value="InterPro"/>
</dbReference>
<dbReference type="Gene3D" id="3.40.50.1820">
    <property type="entry name" value="alpha/beta hydrolase"/>
    <property type="match status" value="1"/>
</dbReference>
<dbReference type="Pfam" id="PF01738">
    <property type="entry name" value="DLH"/>
    <property type="match status" value="1"/>
</dbReference>